<dbReference type="SUPFAM" id="SSF88697">
    <property type="entry name" value="PUA domain-like"/>
    <property type="match status" value="1"/>
</dbReference>
<dbReference type="InterPro" id="IPR003111">
    <property type="entry name" value="Lon_prtase_N"/>
</dbReference>
<reference evidence="3" key="1">
    <citation type="submission" date="2021-01" db="EMBL/GenBank/DDBJ databases">
        <authorList>
            <person name="Corre E."/>
            <person name="Pelletier E."/>
            <person name="Niang G."/>
            <person name="Scheremetjew M."/>
            <person name="Finn R."/>
            <person name="Kale V."/>
            <person name="Holt S."/>
            <person name="Cochrane G."/>
            <person name="Meng A."/>
            <person name="Brown T."/>
            <person name="Cohen L."/>
        </authorList>
    </citation>
    <scope>NUCLEOTIDE SEQUENCE</scope>
    <source>
        <strain evidence="3">Isolate 1302-5</strain>
    </source>
</reference>
<dbReference type="PANTHER" id="PTHR46732">
    <property type="entry name" value="ATP-DEPENDENT PROTEASE LA (LON) DOMAIN PROTEIN"/>
    <property type="match status" value="1"/>
</dbReference>
<sequence length="450" mass="51214">MMKLFFALCLTCTSWLRAVAFVANSRTQCGARTSRLFSEAGGDSAEDAEKRRMEMVRSLQKTFYKSAEDEITARPELQKDTGVVTNLPLWRVGWVETPGRANCLNVHEGQYTHMFETILSQPKPWYVGHLHLPGGFKMARTEEERYDLKTWRDEIDDEMRFKELGRSAVVGTMMRITDYRRMEDGRLILLVHAMERFVVDHIVQHFPYSVADVQILPDTEVLPEGSDENFCKLARAAAVAESFQYHGYEYDQVLLPLPKNTDYLPTEGIPSSAISKVLPFAYYCPDDSSLDTLEKAESTKESSGFFGGQPPLEKILQNGSILTDPPFIPGPESVNRRLTDLNAIETLLWLALDDFCRCAGFVLPEEILCLMPLELDYLDMDPPKQRLSPKYPVLRRQQRLSYLAPALLENLEIGAGMRQAWLNTPSTKVRLAAVLERYELINSSMMGKFQ</sequence>
<keyword evidence="1" id="KW-0732">Signal</keyword>
<protein>
    <recommendedName>
        <fullName evidence="2">Lon N-terminal domain-containing protein</fullName>
    </recommendedName>
</protein>
<accession>A0A7S4JAG5</accession>
<dbReference type="Pfam" id="PF02190">
    <property type="entry name" value="LON_substr_bdg"/>
    <property type="match status" value="1"/>
</dbReference>
<name>A0A7S4JAG5_9STRA</name>
<dbReference type="EMBL" id="HBKQ01036180">
    <property type="protein sequence ID" value="CAE2257484.1"/>
    <property type="molecule type" value="Transcribed_RNA"/>
</dbReference>
<dbReference type="InterPro" id="IPR046336">
    <property type="entry name" value="Lon_prtase_N_sf"/>
</dbReference>
<feature type="signal peptide" evidence="1">
    <location>
        <begin position="1"/>
        <end position="20"/>
    </location>
</feature>
<evidence type="ECO:0000259" key="2">
    <source>
        <dbReference type="Pfam" id="PF02190"/>
    </source>
</evidence>
<organism evidence="3">
    <name type="scientific">Odontella aurita</name>
    <dbReference type="NCBI Taxonomy" id="265563"/>
    <lineage>
        <taxon>Eukaryota</taxon>
        <taxon>Sar</taxon>
        <taxon>Stramenopiles</taxon>
        <taxon>Ochrophyta</taxon>
        <taxon>Bacillariophyta</taxon>
        <taxon>Mediophyceae</taxon>
        <taxon>Biddulphiophycidae</taxon>
        <taxon>Eupodiscales</taxon>
        <taxon>Odontellaceae</taxon>
        <taxon>Odontella</taxon>
    </lineage>
</organism>
<dbReference type="AlphaFoldDB" id="A0A7S4JAG5"/>
<dbReference type="InterPro" id="IPR015947">
    <property type="entry name" value="PUA-like_sf"/>
</dbReference>
<dbReference type="Gene3D" id="2.30.130.40">
    <property type="entry name" value="LON domain-like"/>
    <property type="match status" value="1"/>
</dbReference>
<evidence type="ECO:0000313" key="3">
    <source>
        <dbReference type="EMBL" id="CAE2257484.1"/>
    </source>
</evidence>
<gene>
    <name evidence="3" type="ORF">OAUR00152_LOCUS24891</name>
</gene>
<evidence type="ECO:0000256" key="1">
    <source>
        <dbReference type="SAM" id="SignalP"/>
    </source>
</evidence>
<feature type="chain" id="PRO_5031246004" description="Lon N-terminal domain-containing protein" evidence="1">
    <location>
        <begin position="21"/>
        <end position="450"/>
    </location>
</feature>
<feature type="domain" description="Lon N-terminal" evidence="2">
    <location>
        <begin position="104"/>
        <end position="230"/>
    </location>
</feature>
<dbReference type="PANTHER" id="PTHR46732:SF8">
    <property type="entry name" value="ATP-DEPENDENT PROTEASE LA (LON) DOMAIN PROTEIN"/>
    <property type="match status" value="1"/>
</dbReference>
<proteinExistence type="predicted"/>